<evidence type="ECO:0000313" key="2">
    <source>
        <dbReference type="Proteomes" id="UP000298652"/>
    </source>
</evidence>
<reference evidence="1" key="1">
    <citation type="submission" date="2019-03" db="EMBL/GenBank/DDBJ databases">
        <title>WGS assembly of Setaria viridis.</title>
        <authorList>
            <person name="Huang P."/>
            <person name="Jenkins J."/>
            <person name="Grimwood J."/>
            <person name="Barry K."/>
            <person name="Healey A."/>
            <person name="Mamidi S."/>
            <person name="Sreedasyam A."/>
            <person name="Shu S."/>
            <person name="Feldman M."/>
            <person name="Wu J."/>
            <person name="Yu Y."/>
            <person name="Chen C."/>
            <person name="Johnson J."/>
            <person name="Rokhsar D."/>
            <person name="Baxter I."/>
            <person name="Schmutz J."/>
            <person name="Brutnell T."/>
            <person name="Kellogg E."/>
        </authorList>
    </citation>
    <scope>NUCLEOTIDE SEQUENCE [LARGE SCALE GENOMIC DNA]</scope>
</reference>
<proteinExistence type="predicted"/>
<evidence type="ECO:0008006" key="3">
    <source>
        <dbReference type="Google" id="ProtNLM"/>
    </source>
</evidence>
<organism evidence="1 2">
    <name type="scientific">Setaria viridis</name>
    <name type="common">Green bristlegrass</name>
    <name type="synonym">Setaria italica subsp. viridis</name>
    <dbReference type="NCBI Taxonomy" id="4556"/>
    <lineage>
        <taxon>Eukaryota</taxon>
        <taxon>Viridiplantae</taxon>
        <taxon>Streptophyta</taxon>
        <taxon>Embryophyta</taxon>
        <taxon>Tracheophyta</taxon>
        <taxon>Spermatophyta</taxon>
        <taxon>Magnoliopsida</taxon>
        <taxon>Liliopsida</taxon>
        <taxon>Poales</taxon>
        <taxon>Poaceae</taxon>
        <taxon>PACMAD clade</taxon>
        <taxon>Panicoideae</taxon>
        <taxon>Panicodae</taxon>
        <taxon>Paniceae</taxon>
        <taxon>Cenchrinae</taxon>
        <taxon>Setaria</taxon>
    </lineage>
</organism>
<dbReference type="EMBL" id="CM016552">
    <property type="protein sequence ID" value="TKW36807.1"/>
    <property type="molecule type" value="Genomic_DNA"/>
</dbReference>
<name>A0A4U6WFX9_SETVI</name>
<dbReference type="Proteomes" id="UP000298652">
    <property type="component" value="Chromosome 1"/>
</dbReference>
<dbReference type="PANTHER" id="PTHR31717:SF130">
    <property type="entry name" value="OS06G0103000 PROTEIN"/>
    <property type="match status" value="1"/>
</dbReference>
<dbReference type="AlphaFoldDB" id="A0A4U6WFX9"/>
<gene>
    <name evidence="1" type="ORF">SEVIR_1G007000v2</name>
</gene>
<dbReference type="OMA" id="DCVIHCV"/>
<dbReference type="PANTHER" id="PTHR31717">
    <property type="entry name" value="ZINC FINGER PROTEIN CONSTANS-LIKE 10"/>
    <property type="match status" value="1"/>
</dbReference>
<accession>A0A4U6WFX9</accession>
<evidence type="ECO:0000313" key="1">
    <source>
        <dbReference type="EMBL" id="TKW36807.1"/>
    </source>
</evidence>
<protein>
    <recommendedName>
        <fullName evidence="3">B box-type domain-containing protein</fullName>
    </recommendedName>
</protein>
<dbReference type="Gramene" id="TKW36807">
    <property type="protein sequence ID" value="TKW36807"/>
    <property type="gene ID" value="SEVIR_1G007000v2"/>
</dbReference>
<sequence>MDVDDDDVFGAYCSVQRALLHCSQHGARLCLRCDVRVHAAAPGHERAPLCYGCQAAPADEHCGDLQALLGAPCARLAGCEHHTRRPARAFTGIPEPAELTRIL</sequence>
<keyword evidence="2" id="KW-1185">Reference proteome</keyword>